<dbReference type="InterPro" id="IPR011043">
    <property type="entry name" value="Gal_Oxase/kelch_b-propeller"/>
</dbReference>
<dbReference type="Pfam" id="PF07707">
    <property type="entry name" value="BACK"/>
    <property type="match status" value="1"/>
</dbReference>
<organism evidence="4 5">
    <name type="scientific">Plakobranchus ocellatus</name>
    <dbReference type="NCBI Taxonomy" id="259542"/>
    <lineage>
        <taxon>Eukaryota</taxon>
        <taxon>Metazoa</taxon>
        <taxon>Spiralia</taxon>
        <taxon>Lophotrochozoa</taxon>
        <taxon>Mollusca</taxon>
        <taxon>Gastropoda</taxon>
        <taxon>Heterobranchia</taxon>
        <taxon>Euthyneura</taxon>
        <taxon>Panpulmonata</taxon>
        <taxon>Sacoglossa</taxon>
        <taxon>Placobranchoidea</taxon>
        <taxon>Plakobranchidae</taxon>
        <taxon>Plakobranchus</taxon>
    </lineage>
</organism>
<sequence>MESTNSGPDKIIAKIIVQSLSTQRDNPSFSDVTVVAGAREFKCHRVILAAVSEFFQLALTSDMRESREGKITLQEIEESAFSTILTCIYCGEINLTEDNLLSVWAAAHKLQITFIVTKCEKLFKTGINAENCFEYLLGVRFLNETAKHVALDLIALNFDRLRHLKDFNRLDSDEMKYLISREKLKLEYEDDLIEVLLRWAESLPSDGFWQSKKLAEALECTRYLLISKSYLTERLRCHGLVNAHPRCKDIVDKISRYHSQSHLHHEWCPPAAMNRRYSKMVNVFVSLQRDLSSPAKRTLHVFDPSSDQWVKIQIPRTCSQDWRNDTHFQTICHDGKLYFHNADGHMMMYWPEANLWKDLGKTFKRRSSLCAIGDWLFSCSKGDNGSFFVDRTSFQCLHLLPDTDLSSQRVGTFQLESMAITNMKLTSTENTLIIFLITQDKTYIIFFDSLTRTSTNLLSNELSLPGGIEFVTVRRNNEIFILQENGQLWRLSPLENAEFRLEIIKKNYTKMCGDMENLVGAALVNDELWIVSHAQSCHRKKHLFKSVSLMGCFNRVVHIHCENDDSLSPVVHAVIPRAVL</sequence>
<evidence type="ECO:0000256" key="2">
    <source>
        <dbReference type="ARBA" id="ARBA00022737"/>
    </source>
</evidence>
<dbReference type="InterPro" id="IPR011333">
    <property type="entry name" value="SKP1/BTB/POZ_sf"/>
</dbReference>
<keyword evidence="2" id="KW-0677">Repeat</keyword>
<dbReference type="CDD" id="cd18186">
    <property type="entry name" value="BTB_POZ_ZBTB_KLHL-like"/>
    <property type="match status" value="1"/>
</dbReference>
<evidence type="ECO:0000313" key="5">
    <source>
        <dbReference type="Proteomes" id="UP000735302"/>
    </source>
</evidence>
<dbReference type="PANTHER" id="PTHR45632">
    <property type="entry name" value="LD33804P"/>
    <property type="match status" value="1"/>
</dbReference>
<evidence type="ECO:0000313" key="4">
    <source>
        <dbReference type="EMBL" id="GFO11050.1"/>
    </source>
</evidence>
<keyword evidence="1" id="KW-0880">Kelch repeat</keyword>
<dbReference type="Gene3D" id="1.25.40.420">
    <property type="match status" value="1"/>
</dbReference>
<name>A0AAV4ARW9_9GAST</name>
<proteinExistence type="predicted"/>
<dbReference type="Pfam" id="PF00651">
    <property type="entry name" value="BTB"/>
    <property type="match status" value="1"/>
</dbReference>
<dbReference type="Proteomes" id="UP000735302">
    <property type="component" value="Unassembled WGS sequence"/>
</dbReference>
<gene>
    <name evidence="4" type="ORF">PoB_003755500</name>
</gene>
<dbReference type="PANTHER" id="PTHR45632:SF3">
    <property type="entry name" value="KELCH-LIKE PROTEIN 32"/>
    <property type="match status" value="1"/>
</dbReference>
<evidence type="ECO:0000256" key="1">
    <source>
        <dbReference type="ARBA" id="ARBA00022441"/>
    </source>
</evidence>
<dbReference type="SUPFAM" id="SSF50965">
    <property type="entry name" value="Galactose oxidase, central domain"/>
    <property type="match status" value="1"/>
</dbReference>
<reference evidence="4 5" key="1">
    <citation type="journal article" date="2021" name="Elife">
        <title>Chloroplast acquisition without the gene transfer in kleptoplastic sea slugs, Plakobranchus ocellatus.</title>
        <authorList>
            <person name="Maeda T."/>
            <person name="Takahashi S."/>
            <person name="Yoshida T."/>
            <person name="Shimamura S."/>
            <person name="Takaki Y."/>
            <person name="Nagai Y."/>
            <person name="Toyoda A."/>
            <person name="Suzuki Y."/>
            <person name="Arimoto A."/>
            <person name="Ishii H."/>
            <person name="Satoh N."/>
            <person name="Nishiyama T."/>
            <person name="Hasebe M."/>
            <person name="Maruyama T."/>
            <person name="Minagawa J."/>
            <person name="Obokata J."/>
            <person name="Shigenobu S."/>
        </authorList>
    </citation>
    <scope>NUCLEOTIDE SEQUENCE [LARGE SCALE GENOMIC DNA]</scope>
</reference>
<dbReference type="SUPFAM" id="SSF54695">
    <property type="entry name" value="POZ domain"/>
    <property type="match status" value="1"/>
</dbReference>
<comment type="caution">
    <text evidence="4">The sequence shown here is derived from an EMBL/GenBank/DDBJ whole genome shotgun (WGS) entry which is preliminary data.</text>
</comment>
<dbReference type="EMBL" id="BLXT01004214">
    <property type="protein sequence ID" value="GFO11050.1"/>
    <property type="molecule type" value="Genomic_DNA"/>
</dbReference>
<dbReference type="SMART" id="SM00875">
    <property type="entry name" value="BACK"/>
    <property type="match status" value="1"/>
</dbReference>
<keyword evidence="5" id="KW-1185">Reference proteome</keyword>
<dbReference type="PROSITE" id="PS50097">
    <property type="entry name" value="BTB"/>
    <property type="match status" value="1"/>
</dbReference>
<dbReference type="InterPro" id="IPR011705">
    <property type="entry name" value="BACK"/>
</dbReference>
<feature type="domain" description="BTB" evidence="3">
    <location>
        <begin position="30"/>
        <end position="97"/>
    </location>
</feature>
<accession>A0AAV4ARW9</accession>
<dbReference type="InterPro" id="IPR000210">
    <property type="entry name" value="BTB/POZ_dom"/>
</dbReference>
<dbReference type="AlphaFoldDB" id="A0AAV4ARW9"/>
<evidence type="ECO:0000259" key="3">
    <source>
        <dbReference type="PROSITE" id="PS50097"/>
    </source>
</evidence>
<protein>
    <submittedName>
        <fullName evidence="4">Kelch 7-like protein</fullName>
    </submittedName>
</protein>
<dbReference type="Gene3D" id="3.30.710.10">
    <property type="entry name" value="Potassium Channel Kv1.1, Chain A"/>
    <property type="match status" value="1"/>
</dbReference>
<dbReference type="SMART" id="SM00225">
    <property type="entry name" value="BTB"/>
    <property type="match status" value="1"/>
</dbReference>